<dbReference type="Proteomes" id="UP000186455">
    <property type="component" value="Unassembled WGS sequence"/>
</dbReference>
<sequence length="161" mass="17802">MMNIKTTEADGKHYATVVQGDRIVYRTPDYVTARMALADAQCWNAFHGGKHVPTYTLAITPMISGRAMPLPGEYATKGEAWKAVQETFFGEAVTVLEDGREIGTFQWFRAQDEPCPWAPGKVTSVRDLKKWTGMHTGWIATGVQSVGSGNKLGPHRFIRTA</sequence>
<evidence type="ECO:0000313" key="2">
    <source>
        <dbReference type="Proteomes" id="UP000186455"/>
    </source>
</evidence>
<dbReference type="EMBL" id="LFBV01000012">
    <property type="protein sequence ID" value="OKH90483.1"/>
    <property type="molecule type" value="Genomic_DNA"/>
</dbReference>
<proteinExistence type="predicted"/>
<dbReference type="AlphaFoldDB" id="A0A1Q4UY81"/>
<organism evidence="1 2">
    <name type="scientific">Streptomyces uncialis</name>
    <dbReference type="NCBI Taxonomy" id="1048205"/>
    <lineage>
        <taxon>Bacteria</taxon>
        <taxon>Bacillati</taxon>
        <taxon>Actinomycetota</taxon>
        <taxon>Actinomycetes</taxon>
        <taxon>Kitasatosporales</taxon>
        <taxon>Streptomycetaceae</taxon>
        <taxon>Streptomyces</taxon>
    </lineage>
</organism>
<comment type="caution">
    <text evidence="1">The sequence shown here is derived from an EMBL/GenBank/DDBJ whole genome shotgun (WGS) entry which is preliminary data.</text>
</comment>
<name>A0A1Q4UY81_9ACTN</name>
<dbReference type="RefSeq" id="WP_073795519.1">
    <property type="nucleotide sequence ID" value="NZ_LFBV01000012.1"/>
</dbReference>
<gene>
    <name evidence="1" type="ORF">AB852_35565</name>
</gene>
<protein>
    <submittedName>
        <fullName evidence="1">Uncharacterized protein</fullName>
    </submittedName>
</protein>
<keyword evidence="2" id="KW-1185">Reference proteome</keyword>
<accession>A0A1Q4UY81</accession>
<dbReference type="STRING" id="1048205.AB852_35565"/>
<evidence type="ECO:0000313" key="1">
    <source>
        <dbReference type="EMBL" id="OKH90483.1"/>
    </source>
</evidence>
<reference evidence="1 2" key="1">
    <citation type="submission" date="2015-06" db="EMBL/GenBank/DDBJ databases">
        <title>Cloning and characterization of the uncialamcin biosynthetic gene cluster.</title>
        <authorList>
            <person name="Yan X."/>
            <person name="Huang T."/>
            <person name="Ge H."/>
            <person name="Shen B."/>
        </authorList>
    </citation>
    <scope>NUCLEOTIDE SEQUENCE [LARGE SCALE GENOMIC DNA]</scope>
    <source>
        <strain evidence="1 2">DCA2648</strain>
    </source>
</reference>